<dbReference type="EMBL" id="JSYJ01000004">
    <property type="protein sequence ID" value="KHM98412.1"/>
    <property type="molecule type" value="Genomic_DNA"/>
</dbReference>
<accession>A0AAJ0N6N0</accession>
<comment type="caution">
    <text evidence="1">The sequence shown here is derived from an EMBL/GenBank/DDBJ whole genome shotgun (WGS) entry which is preliminary data.</text>
</comment>
<dbReference type="AlphaFoldDB" id="A0AAJ0N6N0"/>
<dbReference type="Proteomes" id="UP001430544">
    <property type="component" value="Unassembled WGS sequence"/>
</dbReference>
<name>A0AAJ0N6N0_9XANT</name>
<dbReference type="EMBL" id="JAJIUN010000063">
    <property type="protein sequence ID" value="MCC8623141.1"/>
    <property type="molecule type" value="Genomic_DNA"/>
</dbReference>
<reference evidence="2" key="2">
    <citation type="submission" date="2021-11" db="EMBL/GenBank/DDBJ databases">
        <title>Genome resources and taxonomic validation of 89 Xanthomonas strains.</title>
        <authorList>
            <person name="Tambong J.T."/>
        </authorList>
    </citation>
    <scope>NUCLEOTIDE SEQUENCE</scope>
    <source>
        <strain evidence="2">Bv 5-4A</strain>
    </source>
</reference>
<proteinExistence type="predicted"/>
<reference evidence="1 3" key="1">
    <citation type="submission" date="2014-11" db="EMBL/GenBank/DDBJ databases">
        <title>Draft Genome Sequences of Xanthomonas vesicatoria Strains from the Balkan Peninsula.</title>
        <authorList>
            <person name="Vancheva T."/>
            <person name="Lefeuvre P."/>
            <person name="Bogatzevska N."/>
            <person name="Moncheva P."/>
            <person name="Koebnik R."/>
        </authorList>
    </citation>
    <scope>NUCLEOTIDE SEQUENCE [LARGE SCALE GENOMIC DNA]</scope>
    <source>
        <strain evidence="1 3">53M</strain>
    </source>
</reference>
<protein>
    <submittedName>
        <fullName evidence="1">Uncharacterized protein</fullName>
    </submittedName>
</protein>
<evidence type="ECO:0000313" key="3">
    <source>
        <dbReference type="Proteomes" id="UP000030969"/>
    </source>
</evidence>
<keyword evidence="4" id="KW-1185">Reference proteome</keyword>
<evidence type="ECO:0000313" key="1">
    <source>
        <dbReference type="EMBL" id="KHM98412.1"/>
    </source>
</evidence>
<evidence type="ECO:0000313" key="4">
    <source>
        <dbReference type="Proteomes" id="UP001430544"/>
    </source>
</evidence>
<gene>
    <name evidence="2" type="ORF">LN473_14360</name>
    <name evidence="1" type="ORF">OR61_01270</name>
</gene>
<evidence type="ECO:0000313" key="2">
    <source>
        <dbReference type="EMBL" id="MCC8623141.1"/>
    </source>
</evidence>
<sequence>MRALPLRALRRDVPRPPCVRHRIAARHAIDNYRGPSYFLTLSGIGTAGLLLPKTRLIAAKQLLTPNDVEGRQGFV</sequence>
<organism evidence="1 3">
    <name type="scientific">Xanthomonas vesicatoria</name>
    <dbReference type="NCBI Taxonomy" id="56460"/>
    <lineage>
        <taxon>Bacteria</taxon>
        <taxon>Pseudomonadati</taxon>
        <taxon>Pseudomonadota</taxon>
        <taxon>Gammaproteobacteria</taxon>
        <taxon>Lysobacterales</taxon>
        <taxon>Lysobacteraceae</taxon>
        <taxon>Xanthomonas</taxon>
    </lineage>
</organism>
<dbReference type="RefSeq" id="WP_039425035.1">
    <property type="nucleotide sequence ID" value="NZ_CP018470.1"/>
</dbReference>
<dbReference type="Proteomes" id="UP000030969">
    <property type="component" value="Unassembled WGS sequence"/>
</dbReference>